<reference evidence="14" key="1">
    <citation type="submission" date="2025-08" db="UniProtKB">
        <authorList>
            <consortium name="RefSeq"/>
        </authorList>
    </citation>
    <scope>IDENTIFICATION</scope>
    <source>
        <tissue evidence="14">Muscle</tissue>
    </source>
</reference>
<keyword evidence="4 11" id="KW-1133">Transmembrane helix</keyword>
<keyword evidence="5 9" id="KW-0297">G-protein coupled receptor</keyword>
<accession>A0ABM1TA91</accession>
<name>A0ABM1TA91_LIMPO</name>
<dbReference type="InterPro" id="IPR000276">
    <property type="entry name" value="GPCR_Rhodpsn"/>
</dbReference>
<protein>
    <submittedName>
        <fullName evidence="14">Substance-P receptor-like</fullName>
    </submittedName>
</protein>
<evidence type="ECO:0000256" key="1">
    <source>
        <dbReference type="ARBA" id="ARBA00004141"/>
    </source>
</evidence>
<evidence type="ECO:0000256" key="5">
    <source>
        <dbReference type="ARBA" id="ARBA00023040"/>
    </source>
</evidence>
<evidence type="ECO:0000256" key="4">
    <source>
        <dbReference type="ARBA" id="ARBA00022989"/>
    </source>
</evidence>
<feature type="transmembrane region" description="Helical" evidence="11">
    <location>
        <begin position="194"/>
        <end position="216"/>
    </location>
</feature>
<evidence type="ECO:0000256" key="6">
    <source>
        <dbReference type="ARBA" id="ARBA00023136"/>
    </source>
</evidence>
<feature type="transmembrane region" description="Helical" evidence="11">
    <location>
        <begin position="36"/>
        <end position="56"/>
    </location>
</feature>
<comment type="similarity">
    <text evidence="2 9">Belongs to the G-protein coupled receptor 1 family.</text>
</comment>
<dbReference type="Proteomes" id="UP000694941">
    <property type="component" value="Unplaced"/>
</dbReference>
<keyword evidence="3 9" id="KW-0812">Transmembrane</keyword>
<dbReference type="PRINTS" id="PR00237">
    <property type="entry name" value="GPCRRHODOPSN"/>
</dbReference>
<feature type="domain" description="G-protein coupled receptors family 1 profile" evidence="12">
    <location>
        <begin position="1"/>
        <end position="213"/>
    </location>
</feature>
<evidence type="ECO:0000256" key="11">
    <source>
        <dbReference type="SAM" id="Phobius"/>
    </source>
</evidence>
<dbReference type="InterPro" id="IPR017452">
    <property type="entry name" value="GPCR_Rhodpsn_7TM"/>
</dbReference>
<keyword evidence="8 9" id="KW-0807">Transducer</keyword>
<dbReference type="SUPFAM" id="SSF81321">
    <property type="entry name" value="Family A G protein-coupled receptor-like"/>
    <property type="match status" value="1"/>
</dbReference>
<evidence type="ECO:0000259" key="12">
    <source>
        <dbReference type="PROSITE" id="PS50262"/>
    </source>
</evidence>
<keyword evidence="13" id="KW-1185">Reference proteome</keyword>
<dbReference type="RefSeq" id="XP_022252797.1">
    <property type="nucleotide sequence ID" value="XM_022397089.1"/>
</dbReference>
<evidence type="ECO:0000256" key="2">
    <source>
        <dbReference type="ARBA" id="ARBA00010663"/>
    </source>
</evidence>
<keyword evidence="6 11" id="KW-0472">Membrane</keyword>
<evidence type="ECO:0000256" key="8">
    <source>
        <dbReference type="ARBA" id="ARBA00023224"/>
    </source>
</evidence>
<evidence type="ECO:0000313" key="13">
    <source>
        <dbReference type="Proteomes" id="UP000694941"/>
    </source>
</evidence>
<dbReference type="PROSITE" id="PS00237">
    <property type="entry name" value="G_PROTEIN_RECEP_F1_1"/>
    <property type="match status" value="1"/>
</dbReference>
<gene>
    <name evidence="14" type="primary">LOC111088105</name>
</gene>
<dbReference type="GeneID" id="111088105"/>
<evidence type="ECO:0000313" key="14">
    <source>
        <dbReference type="RefSeq" id="XP_022252797.1"/>
    </source>
</evidence>
<proteinExistence type="inferred from homology"/>
<dbReference type="Gene3D" id="1.20.1070.10">
    <property type="entry name" value="Rhodopsin 7-helix transmembrane proteins"/>
    <property type="match status" value="1"/>
</dbReference>
<evidence type="ECO:0000256" key="7">
    <source>
        <dbReference type="ARBA" id="ARBA00023170"/>
    </source>
</evidence>
<feature type="transmembrane region" description="Helical" evidence="11">
    <location>
        <begin position="153"/>
        <end position="174"/>
    </location>
</feature>
<feature type="compositionally biased region" description="Basic and acidic residues" evidence="10">
    <location>
        <begin position="313"/>
        <end position="324"/>
    </location>
</feature>
<evidence type="ECO:0000256" key="10">
    <source>
        <dbReference type="SAM" id="MobiDB-lite"/>
    </source>
</evidence>
<dbReference type="PROSITE" id="PS50262">
    <property type="entry name" value="G_PROTEIN_RECEP_F1_2"/>
    <property type="match status" value="1"/>
</dbReference>
<feature type="transmembrane region" description="Helical" evidence="11">
    <location>
        <begin position="98"/>
        <end position="122"/>
    </location>
</feature>
<dbReference type="PANTHER" id="PTHR24238:SF57">
    <property type="entry name" value="G-PROTEIN COUPLED RECEPTOR 83"/>
    <property type="match status" value="1"/>
</dbReference>
<keyword evidence="7 9" id="KW-0675">Receptor</keyword>
<dbReference type="Pfam" id="PF00001">
    <property type="entry name" value="7tm_1"/>
    <property type="match status" value="1"/>
</dbReference>
<comment type="subcellular location">
    <subcellularLocation>
        <location evidence="1">Membrane</location>
        <topology evidence="1">Multi-pass membrane protein</topology>
    </subcellularLocation>
</comment>
<feature type="region of interest" description="Disordered" evidence="10">
    <location>
        <begin position="310"/>
        <end position="337"/>
    </location>
</feature>
<sequence>MTCLTSSVLTLTAIACDRFIAILFPFRARITKQRTGVVITVIWLVSLAVAIPFIIYREYYQIQWKDFVEAHCGETWPPAIVYDENLQKCVTTYPSKQLYYTFVAVTLFFLPVIIMATAYFLIIWKLWVSEVPGERNPVNISVQHRSMKKVIKMVCVVLIAFVACWLPLQVIILYSQFIHSSTEIGELPEWFSDVSYFANFFAYFNSALNPIIYGGFNSNFRKSFYVVMKCGCTNSQTQRRRYLASGISKTSRSTFTSTFSCSLARRKWLTNRESRRENGGRLRTGIDIEHGDTENQNLSTFNSALYMSTRKRPSSEGDNLKNECLKSSTNRKFEEQV</sequence>
<organism evidence="13 14">
    <name type="scientific">Limulus polyphemus</name>
    <name type="common">Atlantic horseshoe crab</name>
    <dbReference type="NCBI Taxonomy" id="6850"/>
    <lineage>
        <taxon>Eukaryota</taxon>
        <taxon>Metazoa</taxon>
        <taxon>Ecdysozoa</taxon>
        <taxon>Arthropoda</taxon>
        <taxon>Chelicerata</taxon>
        <taxon>Merostomata</taxon>
        <taxon>Xiphosura</taxon>
        <taxon>Limulidae</taxon>
        <taxon>Limulus</taxon>
    </lineage>
</organism>
<dbReference type="PANTHER" id="PTHR24238">
    <property type="entry name" value="G-PROTEIN COUPLED RECEPTOR"/>
    <property type="match status" value="1"/>
</dbReference>
<evidence type="ECO:0000256" key="9">
    <source>
        <dbReference type="RuleBase" id="RU000688"/>
    </source>
</evidence>
<evidence type="ECO:0000256" key="3">
    <source>
        <dbReference type="ARBA" id="ARBA00022692"/>
    </source>
</evidence>